<dbReference type="Proteomes" id="UP000567179">
    <property type="component" value="Unassembled WGS sequence"/>
</dbReference>
<dbReference type="GO" id="GO:0016491">
    <property type="term" value="F:oxidoreductase activity"/>
    <property type="evidence" value="ECO:0007669"/>
    <property type="project" value="UniProtKB-KW"/>
</dbReference>
<sequence>MVTQSNLVAFIIGAGSHIGAAAAAQLHANGYKVALGNRSAGPEYLPEHDKVEDPYFHVKIDVSRRETIDCAFDDVVAQLGPINVVIYNGLSLKLAILYCGDLIWSVKIAASLAVPPIQSDILSLSVNDYYDSISVGLGVFAVAKKALTSGFRDSLHRTNPKTFIVTGNILPFTQYTPATFFTLGSQKAVAARFIATAARTYGLTENIKFYFATLVSSEGTSPSPEEFEKSASAHARVFMELIKSEKQEQWDHRFTIDSKTFPHLPSQ</sequence>
<gene>
    <name evidence="3" type="ORF">D9619_009008</name>
</gene>
<protein>
    <recommendedName>
        <fullName evidence="5">NAD(P)-binding protein</fullName>
    </recommendedName>
</protein>
<evidence type="ECO:0000313" key="4">
    <source>
        <dbReference type="Proteomes" id="UP000567179"/>
    </source>
</evidence>
<reference evidence="3 4" key="1">
    <citation type="journal article" date="2020" name="ISME J.">
        <title>Uncovering the hidden diversity of litter-decomposition mechanisms in mushroom-forming fungi.</title>
        <authorList>
            <person name="Floudas D."/>
            <person name="Bentzer J."/>
            <person name="Ahren D."/>
            <person name="Johansson T."/>
            <person name="Persson P."/>
            <person name="Tunlid A."/>
        </authorList>
    </citation>
    <scope>NUCLEOTIDE SEQUENCE [LARGE SCALE GENOMIC DNA]</scope>
    <source>
        <strain evidence="3 4">CBS 101986</strain>
    </source>
</reference>
<dbReference type="Gene3D" id="3.40.50.720">
    <property type="entry name" value="NAD(P)-binding Rossmann-like Domain"/>
    <property type="match status" value="1"/>
</dbReference>
<evidence type="ECO:0008006" key="5">
    <source>
        <dbReference type="Google" id="ProtNLM"/>
    </source>
</evidence>
<evidence type="ECO:0000313" key="3">
    <source>
        <dbReference type="EMBL" id="KAF5329581.1"/>
    </source>
</evidence>
<dbReference type="InterPro" id="IPR036291">
    <property type="entry name" value="NAD(P)-bd_dom_sf"/>
</dbReference>
<name>A0A8H5BV50_9AGAR</name>
<evidence type="ECO:0000256" key="2">
    <source>
        <dbReference type="ARBA" id="ARBA00023002"/>
    </source>
</evidence>
<comment type="caution">
    <text evidence="3">The sequence shown here is derived from an EMBL/GenBank/DDBJ whole genome shotgun (WGS) entry which is preliminary data.</text>
</comment>
<evidence type="ECO:0000256" key="1">
    <source>
        <dbReference type="ARBA" id="ARBA00006484"/>
    </source>
</evidence>
<organism evidence="3 4">
    <name type="scientific">Psilocybe cf. subviscida</name>
    <dbReference type="NCBI Taxonomy" id="2480587"/>
    <lineage>
        <taxon>Eukaryota</taxon>
        <taxon>Fungi</taxon>
        <taxon>Dikarya</taxon>
        <taxon>Basidiomycota</taxon>
        <taxon>Agaricomycotina</taxon>
        <taxon>Agaricomycetes</taxon>
        <taxon>Agaricomycetidae</taxon>
        <taxon>Agaricales</taxon>
        <taxon>Agaricineae</taxon>
        <taxon>Strophariaceae</taxon>
        <taxon>Psilocybe</taxon>
    </lineage>
</organism>
<keyword evidence="4" id="KW-1185">Reference proteome</keyword>
<accession>A0A8H5BV50</accession>
<comment type="similarity">
    <text evidence="1">Belongs to the short-chain dehydrogenases/reductases (SDR) family.</text>
</comment>
<dbReference type="InterPro" id="IPR002347">
    <property type="entry name" value="SDR_fam"/>
</dbReference>
<dbReference type="PANTHER" id="PTHR43669:SF4">
    <property type="entry name" value="SHORT-CHAIN DEHYDROGENASE"/>
    <property type="match status" value="1"/>
</dbReference>
<keyword evidence="2" id="KW-0560">Oxidoreductase</keyword>
<proteinExistence type="inferred from homology"/>
<dbReference type="Pfam" id="PF00106">
    <property type="entry name" value="adh_short"/>
    <property type="match status" value="1"/>
</dbReference>
<dbReference type="SUPFAM" id="SSF51735">
    <property type="entry name" value="NAD(P)-binding Rossmann-fold domains"/>
    <property type="match status" value="1"/>
</dbReference>
<dbReference type="PANTHER" id="PTHR43669">
    <property type="entry name" value="5-KETO-D-GLUCONATE 5-REDUCTASE"/>
    <property type="match status" value="1"/>
</dbReference>
<dbReference type="OrthoDB" id="5336600at2759"/>
<dbReference type="AlphaFoldDB" id="A0A8H5BV50"/>
<dbReference type="EMBL" id="JAACJJ010000002">
    <property type="protein sequence ID" value="KAF5329581.1"/>
    <property type="molecule type" value="Genomic_DNA"/>
</dbReference>